<keyword evidence="3" id="KW-0812">Transmembrane</keyword>
<dbReference type="Pfam" id="PF00139">
    <property type="entry name" value="Lectin_legB"/>
    <property type="match status" value="1"/>
</dbReference>
<reference evidence="6" key="1">
    <citation type="submission" date="2019-08" db="EMBL/GenBank/DDBJ databases">
        <title>Reference gene set and small RNA set construction with multiple tissues from Davidia involucrata Baill.</title>
        <authorList>
            <person name="Yang H."/>
            <person name="Zhou C."/>
            <person name="Li G."/>
            <person name="Wang J."/>
            <person name="Gao P."/>
            <person name="Wang M."/>
            <person name="Wang R."/>
            <person name="Zhao Y."/>
        </authorList>
    </citation>
    <scope>NUCLEOTIDE SEQUENCE</scope>
    <source>
        <tissue evidence="6">Mixed with DoveR01_LX</tissue>
    </source>
</reference>
<dbReference type="Gene3D" id="2.60.120.200">
    <property type="match status" value="1"/>
</dbReference>
<dbReference type="CDD" id="cd06899">
    <property type="entry name" value="lectin_legume_LecRK_Arcelin_ConA"/>
    <property type="match status" value="1"/>
</dbReference>
<feature type="transmembrane region" description="Helical" evidence="3">
    <location>
        <begin position="285"/>
        <end position="309"/>
    </location>
</feature>
<dbReference type="PANTHER" id="PTHR32401">
    <property type="entry name" value="CONCANAVALIN A-LIKE LECTIN FAMILY PROTEIN"/>
    <property type="match status" value="1"/>
</dbReference>
<feature type="signal peptide" evidence="4">
    <location>
        <begin position="1"/>
        <end position="19"/>
    </location>
</feature>
<sequence length="348" mass="38243">MATLSITSYLLIFSFLTLSSKPFLSFSFQTLNNNHPNFDSNIALFGDAEIVNGGSSVQLTRPMASSSGLLVYSKPFRFLKSSPRRPTSFSMDFTFSISPQNGDGLALIIVPADFASKFPGKTSFGISPEIRFLGIEFDTAMDNTVGDQNANHVGIDVCSLVSARVSNVSSINLALNSGVTLRSWVDYDASSKRLEVRLTKLGGARPYDPLLAYPIDLLGMWKEEEVFVGLSSSSGNSSQTSSVYSWKFRVRNVPNSLHSQPVDPRLYPNQQREQKTVHKRGTCPLAVFSGLIFAIGCGALVALIVLYLWAIFVNEHTMIPAEYSSSPVDFRYEKINVVVENSSEDVKK</sequence>
<evidence type="ECO:0000256" key="2">
    <source>
        <dbReference type="ARBA" id="ARBA00022734"/>
    </source>
</evidence>
<evidence type="ECO:0000256" key="4">
    <source>
        <dbReference type="SAM" id="SignalP"/>
    </source>
</evidence>
<evidence type="ECO:0000313" key="6">
    <source>
        <dbReference type="EMBL" id="MPA72227.1"/>
    </source>
</evidence>
<dbReference type="AlphaFoldDB" id="A0A5B7BUF5"/>
<comment type="similarity">
    <text evidence="1">Belongs to the leguminous lectin family.</text>
</comment>
<evidence type="ECO:0000256" key="3">
    <source>
        <dbReference type="SAM" id="Phobius"/>
    </source>
</evidence>
<accession>A0A5B7BUF5</accession>
<keyword evidence="3" id="KW-1133">Transmembrane helix</keyword>
<name>A0A5B7BUF5_DAVIN</name>
<dbReference type="InterPro" id="IPR001220">
    <property type="entry name" value="Legume_lectin_dom"/>
</dbReference>
<protein>
    <submittedName>
        <fullName evidence="6">Putative lectin-like protein LEC</fullName>
        <ecNumber evidence="6">2.7.11.1</ecNumber>
    </submittedName>
</protein>
<evidence type="ECO:0000256" key="1">
    <source>
        <dbReference type="ARBA" id="ARBA00007606"/>
    </source>
</evidence>
<gene>
    <name evidence="6" type="ORF">Din_041668</name>
</gene>
<keyword evidence="2 6" id="KW-0430">Lectin</keyword>
<dbReference type="EC" id="2.7.11.1" evidence="6"/>
<dbReference type="InterPro" id="IPR050258">
    <property type="entry name" value="Leguminous_Lectin"/>
</dbReference>
<feature type="chain" id="PRO_5022705607" evidence="4">
    <location>
        <begin position="20"/>
        <end position="348"/>
    </location>
</feature>
<keyword evidence="6" id="KW-0808">Transferase</keyword>
<dbReference type="EMBL" id="GHES01041668">
    <property type="protein sequence ID" value="MPA72227.1"/>
    <property type="molecule type" value="Transcribed_RNA"/>
</dbReference>
<organism evidence="6">
    <name type="scientific">Davidia involucrata</name>
    <name type="common">Dove tree</name>
    <dbReference type="NCBI Taxonomy" id="16924"/>
    <lineage>
        <taxon>Eukaryota</taxon>
        <taxon>Viridiplantae</taxon>
        <taxon>Streptophyta</taxon>
        <taxon>Embryophyta</taxon>
        <taxon>Tracheophyta</taxon>
        <taxon>Spermatophyta</taxon>
        <taxon>Magnoliopsida</taxon>
        <taxon>eudicotyledons</taxon>
        <taxon>Gunneridae</taxon>
        <taxon>Pentapetalae</taxon>
        <taxon>asterids</taxon>
        <taxon>Cornales</taxon>
        <taxon>Nyssaceae</taxon>
        <taxon>Davidia</taxon>
    </lineage>
</organism>
<dbReference type="SUPFAM" id="SSF49899">
    <property type="entry name" value="Concanavalin A-like lectins/glucanases"/>
    <property type="match status" value="1"/>
</dbReference>
<dbReference type="PANTHER" id="PTHR32401:SF15">
    <property type="entry name" value="L-TYPE LECTIN-DOMAIN CONTAINING RECEPTOR KINASE VIII.2-LIKE"/>
    <property type="match status" value="1"/>
</dbReference>
<dbReference type="InterPro" id="IPR013320">
    <property type="entry name" value="ConA-like_dom_sf"/>
</dbReference>
<feature type="domain" description="Legume lectin" evidence="5">
    <location>
        <begin position="24"/>
        <end position="260"/>
    </location>
</feature>
<keyword evidence="4" id="KW-0732">Signal</keyword>
<dbReference type="GO" id="GO:0030246">
    <property type="term" value="F:carbohydrate binding"/>
    <property type="evidence" value="ECO:0007669"/>
    <property type="project" value="UniProtKB-KW"/>
</dbReference>
<dbReference type="GO" id="GO:0004674">
    <property type="term" value="F:protein serine/threonine kinase activity"/>
    <property type="evidence" value="ECO:0007669"/>
    <property type="project" value="UniProtKB-EC"/>
</dbReference>
<evidence type="ECO:0000259" key="5">
    <source>
        <dbReference type="Pfam" id="PF00139"/>
    </source>
</evidence>
<proteinExistence type="inferred from homology"/>
<keyword evidence="3" id="KW-0472">Membrane</keyword>